<proteinExistence type="predicted"/>
<dbReference type="CDD" id="cd07067">
    <property type="entry name" value="HP_PGM_like"/>
    <property type="match status" value="1"/>
</dbReference>
<organism evidence="1 2">
    <name type="scientific">Chitinophaga agri</name>
    <dbReference type="NCBI Taxonomy" id="2703787"/>
    <lineage>
        <taxon>Bacteria</taxon>
        <taxon>Pseudomonadati</taxon>
        <taxon>Bacteroidota</taxon>
        <taxon>Chitinophagia</taxon>
        <taxon>Chitinophagales</taxon>
        <taxon>Chitinophagaceae</taxon>
        <taxon>Chitinophaga</taxon>
    </lineage>
</organism>
<gene>
    <name evidence="1" type="ORF">GWR21_25450</name>
</gene>
<keyword evidence="2" id="KW-1185">Reference proteome</keyword>
<dbReference type="Proteomes" id="UP000476411">
    <property type="component" value="Chromosome"/>
</dbReference>
<dbReference type="InterPro" id="IPR013078">
    <property type="entry name" value="His_Pase_superF_clade-1"/>
</dbReference>
<sequence length="177" mass="19761">MRYIVILLLCCLACEQPPPARQPVPVAEDSTFLTGTFYLVRHAEQVPGIDSGLTATGRQQAGALYRELQDSGIQKVYFARYLSSMQTTDSICQYLTLDTASYVADSSGENLLYEITRHNDWGKKLLVVGNSRTLIPIMHALKAKPKLDSIGGNDYGSLFVVRKHKDSVRCKRVNYLD</sequence>
<dbReference type="AlphaFoldDB" id="A0A6B9ZN38"/>
<dbReference type="Pfam" id="PF00300">
    <property type="entry name" value="His_Phos_1"/>
    <property type="match status" value="1"/>
</dbReference>
<dbReference type="RefSeq" id="WP_162334529.1">
    <property type="nucleotide sequence ID" value="NZ_CP048113.1"/>
</dbReference>
<reference evidence="1 2" key="1">
    <citation type="submission" date="2020-01" db="EMBL/GenBank/DDBJ databases">
        <title>Complete genome sequence of Chitinophaga sp. H33E-04 isolated from quinoa roots.</title>
        <authorList>
            <person name="Weon H.-Y."/>
            <person name="Lee S.A."/>
        </authorList>
    </citation>
    <scope>NUCLEOTIDE SEQUENCE [LARGE SCALE GENOMIC DNA]</scope>
    <source>
        <strain evidence="1 2">H33E-04</strain>
    </source>
</reference>
<dbReference type="InterPro" id="IPR029033">
    <property type="entry name" value="His_PPase_superfam"/>
</dbReference>
<name>A0A6B9ZN38_9BACT</name>
<dbReference type="KEGG" id="chih:GWR21_25450"/>
<dbReference type="Gene3D" id="3.40.50.1240">
    <property type="entry name" value="Phosphoglycerate mutase-like"/>
    <property type="match status" value="1"/>
</dbReference>
<dbReference type="EMBL" id="CP048113">
    <property type="protein sequence ID" value="QHS62804.1"/>
    <property type="molecule type" value="Genomic_DNA"/>
</dbReference>
<accession>A0A6B9ZN38</accession>
<evidence type="ECO:0000313" key="1">
    <source>
        <dbReference type="EMBL" id="QHS62804.1"/>
    </source>
</evidence>
<evidence type="ECO:0000313" key="2">
    <source>
        <dbReference type="Proteomes" id="UP000476411"/>
    </source>
</evidence>
<dbReference type="SUPFAM" id="SSF53254">
    <property type="entry name" value="Phosphoglycerate mutase-like"/>
    <property type="match status" value="1"/>
</dbReference>
<protein>
    <submittedName>
        <fullName evidence="1">Histidine phosphatase family protein</fullName>
    </submittedName>
</protein>